<dbReference type="PANTHER" id="PTHR31845:SF17">
    <property type="entry name" value="ZN(II)2CYS6 TRANSCRIPTION FACTOR (EUROFUNG)"/>
    <property type="match status" value="1"/>
</dbReference>
<dbReference type="AlphaFoldDB" id="A0A0D2K8Y3"/>
<dbReference type="GO" id="GO:0000981">
    <property type="term" value="F:DNA-binding transcription factor activity, RNA polymerase II-specific"/>
    <property type="evidence" value="ECO:0007669"/>
    <property type="project" value="TreeGrafter"/>
</dbReference>
<evidence type="ECO:0000256" key="3">
    <source>
        <dbReference type="ARBA" id="ARBA00023125"/>
    </source>
</evidence>
<dbReference type="RefSeq" id="XP_016633792.1">
    <property type="nucleotide sequence ID" value="XM_016774812.1"/>
</dbReference>
<sequence length="503" mass="56649">MIQTPGLEGDLTELHSKRNAPSEVKAQLPLSRTDIKQFIYIFRERILHFIPVFCKEDFDAETLLEKHPNLAYCICYVTSFFLAGGIPTANVLRGLVSDFVLEKCTNPIGSSAENIQDFRALLILYAYARPSPAGTATRHPIPTSVLKALVEGHAINIGIHRSVEGVKKDLISGRKDISRTIEYKKYTYWLWLYTMAHHTPPSIRGDASIRIATSLLAGIDKSSRTSRILGEVELCLLWEKASTLDCRLSEWWCVPESLESLDCSPSAALEVAEMEIQAWCNKWNAFIAQGGFGLGLDFHFRYARFCIISYTLRFIQGSTGNLSSSERESVKQCVQYALEILDWALHLSPVSKDALRYMSDFGFVMIAFVALFVVQVHQHVKPAYAEMEDALDRVEAFSQLMADLAISPNHCTAQLARSLKRRVSQIRQHERRESQGGNMQDGAHRIDLNSGPQVQEAEAVPVIHVNRVEEGITSDSFLNDPSHWDPTAWLTEFLNDTTEWNVP</sequence>
<dbReference type="PANTHER" id="PTHR31845">
    <property type="entry name" value="FINGER DOMAIN PROTEIN, PUTATIVE-RELATED"/>
    <property type="match status" value="1"/>
</dbReference>
<evidence type="ECO:0000313" key="8">
    <source>
        <dbReference type="Proteomes" id="UP000053411"/>
    </source>
</evidence>
<gene>
    <name evidence="7" type="ORF">Z520_04304</name>
</gene>
<keyword evidence="3" id="KW-0238">DNA-binding</keyword>
<feature type="region of interest" description="Disordered" evidence="6">
    <location>
        <begin position="426"/>
        <end position="451"/>
    </location>
</feature>
<reference evidence="7 8" key="1">
    <citation type="submission" date="2015-01" db="EMBL/GenBank/DDBJ databases">
        <title>The Genome Sequence of Fonsecaea multimorphosa CBS 102226.</title>
        <authorList>
            <consortium name="The Broad Institute Genomics Platform"/>
            <person name="Cuomo C."/>
            <person name="de Hoog S."/>
            <person name="Gorbushina A."/>
            <person name="Stielow B."/>
            <person name="Teixiera M."/>
            <person name="Abouelleil A."/>
            <person name="Chapman S.B."/>
            <person name="Priest M."/>
            <person name="Young S.K."/>
            <person name="Wortman J."/>
            <person name="Nusbaum C."/>
            <person name="Birren B."/>
        </authorList>
    </citation>
    <scope>NUCLEOTIDE SEQUENCE [LARGE SCALE GENOMIC DNA]</scope>
    <source>
        <strain evidence="7 8">CBS 102226</strain>
    </source>
</reference>
<proteinExistence type="predicted"/>
<evidence type="ECO:0000313" key="7">
    <source>
        <dbReference type="EMBL" id="KIX99669.1"/>
    </source>
</evidence>
<dbReference type="Proteomes" id="UP000053411">
    <property type="component" value="Unassembled WGS sequence"/>
</dbReference>
<keyword evidence="5" id="KW-0539">Nucleus</keyword>
<accession>A0A0D2K8Y3</accession>
<comment type="subcellular location">
    <subcellularLocation>
        <location evidence="1">Nucleus</location>
    </subcellularLocation>
</comment>
<name>A0A0D2K8Y3_9EURO</name>
<keyword evidence="8" id="KW-1185">Reference proteome</keyword>
<evidence type="ECO:0000256" key="5">
    <source>
        <dbReference type="ARBA" id="ARBA00023242"/>
    </source>
</evidence>
<protein>
    <recommendedName>
        <fullName evidence="9">Transcription factor domain-containing protein</fullName>
    </recommendedName>
</protein>
<evidence type="ECO:0000256" key="1">
    <source>
        <dbReference type="ARBA" id="ARBA00004123"/>
    </source>
</evidence>
<dbReference type="VEuPathDB" id="FungiDB:Z520_04304"/>
<keyword evidence="2" id="KW-0805">Transcription regulation</keyword>
<dbReference type="GO" id="GO:0005634">
    <property type="term" value="C:nucleus"/>
    <property type="evidence" value="ECO:0007669"/>
    <property type="project" value="UniProtKB-SubCell"/>
</dbReference>
<dbReference type="GO" id="GO:0000976">
    <property type="term" value="F:transcription cis-regulatory region binding"/>
    <property type="evidence" value="ECO:0007669"/>
    <property type="project" value="TreeGrafter"/>
</dbReference>
<evidence type="ECO:0000256" key="4">
    <source>
        <dbReference type="ARBA" id="ARBA00023163"/>
    </source>
</evidence>
<evidence type="ECO:0000256" key="2">
    <source>
        <dbReference type="ARBA" id="ARBA00023015"/>
    </source>
</evidence>
<dbReference type="InterPro" id="IPR051089">
    <property type="entry name" value="prtT"/>
</dbReference>
<evidence type="ECO:0000256" key="6">
    <source>
        <dbReference type="SAM" id="MobiDB-lite"/>
    </source>
</evidence>
<organism evidence="7 8">
    <name type="scientific">Fonsecaea multimorphosa CBS 102226</name>
    <dbReference type="NCBI Taxonomy" id="1442371"/>
    <lineage>
        <taxon>Eukaryota</taxon>
        <taxon>Fungi</taxon>
        <taxon>Dikarya</taxon>
        <taxon>Ascomycota</taxon>
        <taxon>Pezizomycotina</taxon>
        <taxon>Eurotiomycetes</taxon>
        <taxon>Chaetothyriomycetidae</taxon>
        <taxon>Chaetothyriales</taxon>
        <taxon>Herpotrichiellaceae</taxon>
        <taxon>Fonsecaea</taxon>
    </lineage>
</organism>
<dbReference type="CDD" id="cd12148">
    <property type="entry name" value="fungal_TF_MHR"/>
    <property type="match status" value="1"/>
</dbReference>
<dbReference type="EMBL" id="KN848068">
    <property type="protein sequence ID" value="KIX99669.1"/>
    <property type="molecule type" value="Genomic_DNA"/>
</dbReference>
<dbReference type="OrthoDB" id="4143906at2759"/>
<evidence type="ECO:0008006" key="9">
    <source>
        <dbReference type="Google" id="ProtNLM"/>
    </source>
</evidence>
<keyword evidence="4" id="KW-0804">Transcription</keyword>
<dbReference type="GeneID" id="27710050"/>